<evidence type="ECO:0000313" key="1">
    <source>
        <dbReference type="EMBL" id="WVZ91739.1"/>
    </source>
</evidence>
<reference evidence="1 2" key="1">
    <citation type="submission" date="2024-02" db="EMBL/GenBank/DDBJ databases">
        <title>High-quality chromosome-scale genome assembly of Pensacola bahiagrass (Paspalum notatum Flugge var. saurae).</title>
        <authorList>
            <person name="Vega J.M."/>
            <person name="Podio M."/>
            <person name="Orjuela J."/>
            <person name="Siena L.A."/>
            <person name="Pessino S.C."/>
            <person name="Combes M.C."/>
            <person name="Mariac C."/>
            <person name="Albertini E."/>
            <person name="Pupilli F."/>
            <person name="Ortiz J.P.A."/>
            <person name="Leblanc O."/>
        </authorList>
    </citation>
    <scope>NUCLEOTIDE SEQUENCE [LARGE SCALE GENOMIC DNA]</scope>
    <source>
        <strain evidence="1">R1</strain>
        <tissue evidence="1">Leaf</tissue>
    </source>
</reference>
<dbReference type="AlphaFoldDB" id="A0AAQ3UFZ1"/>
<name>A0AAQ3UFZ1_PASNO</name>
<evidence type="ECO:0000313" key="2">
    <source>
        <dbReference type="Proteomes" id="UP001341281"/>
    </source>
</evidence>
<dbReference type="Proteomes" id="UP001341281">
    <property type="component" value="Chromosome 09"/>
</dbReference>
<protein>
    <submittedName>
        <fullName evidence="1">Uncharacterized protein</fullName>
    </submittedName>
</protein>
<organism evidence="1 2">
    <name type="scientific">Paspalum notatum var. saurae</name>
    <dbReference type="NCBI Taxonomy" id="547442"/>
    <lineage>
        <taxon>Eukaryota</taxon>
        <taxon>Viridiplantae</taxon>
        <taxon>Streptophyta</taxon>
        <taxon>Embryophyta</taxon>
        <taxon>Tracheophyta</taxon>
        <taxon>Spermatophyta</taxon>
        <taxon>Magnoliopsida</taxon>
        <taxon>Liliopsida</taxon>
        <taxon>Poales</taxon>
        <taxon>Poaceae</taxon>
        <taxon>PACMAD clade</taxon>
        <taxon>Panicoideae</taxon>
        <taxon>Andropogonodae</taxon>
        <taxon>Paspaleae</taxon>
        <taxon>Paspalinae</taxon>
        <taxon>Paspalum</taxon>
    </lineage>
</organism>
<proteinExistence type="predicted"/>
<accession>A0AAQ3UFZ1</accession>
<keyword evidence="2" id="KW-1185">Reference proteome</keyword>
<sequence length="110" mass="12236">MAICFNRRYDEDSSMEIAISLASVNCLTTLQLLLADLIELLLHLLGQADVGLDLGLKSRVMSSFDHHLHLLDAGLELGKALLDAVTEIEQDKRALKLLLYHFPLLWPAAI</sequence>
<dbReference type="EMBL" id="CP144753">
    <property type="protein sequence ID" value="WVZ91739.1"/>
    <property type="molecule type" value="Genomic_DNA"/>
</dbReference>
<gene>
    <name evidence="1" type="ORF">U9M48_037869</name>
</gene>